<dbReference type="InterPro" id="IPR036179">
    <property type="entry name" value="Ig-like_dom_sf"/>
</dbReference>
<dbReference type="InterPro" id="IPR052039">
    <property type="entry name" value="Caspase-related_regulators"/>
</dbReference>
<evidence type="ECO:0000259" key="1">
    <source>
        <dbReference type="PROSITE" id="PS50835"/>
    </source>
</evidence>
<reference evidence="2 3" key="1">
    <citation type="submission" date="2024-02" db="EMBL/GenBank/DDBJ databases">
        <authorList>
            <person name="Daric V."/>
            <person name="Darras S."/>
        </authorList>
    </citation>
    <scope>NUCLEOTIDE SEQUENCE [LARGE SCALE GENOMIC DNA]</scope>
</reference>
<dbReference type="PROSITE" id="PS50835">
    <property type="entry name" value="IG_LIKE"/>
    <property type="match status" value="1"/>
</dbReference>
<name>A0ABP0GM37_CLALP</name>
<evidence type="ECO:0000313" key="3">
    <source>
        <dbReference type="Proteomes" id="UP001642483"/>
    </source>
</evidence>
<dbReference type="Proteomes" id="UP001642483">
    <property type="component" value="Unassembled WGS sequence"/>
</dbReference>
<dbReference type="Gene3D" id="2.60.40.10">
    <property type="entry name" value="Immunoglobulins"/>
    <property type="match status" value="1"/>
</dbReference>
<organism evidence="2 3">
    <name type="scientific">Clavelina lepadiformis</name>
    <name type="common">Light-bulb sea squirt</name>
    <name type="synonym">Ascidia lepadiformis</name>
    <dbReference type="NCBI Taxonomy" id="159417"/>
    <lineage>
        <taxon>Eukaryota</taxon>
        <taxon>Metazoa</taxon>
        <taxon>Chordata</taxon>
        <taxon>Tunicata</taxon>
        <taxon>Ascidiacea</taxon>
        <taxon>Aplousobranchia</taxon>
        <taxon>Clavelinidae</taxon>
        <taxon>Clavelina</taxon>
    </lineage>
</organism>
<dbReference type="SUPFAM" id="SSF48726">
    <property type="entry name" value="Immunoglobulin"/>
    <property type="match status" value="1"/>
</dbReference>
<proteinExistence type="predicted"/>
<dbReference type="Gene3D" id="3.40.50.1460">
    <property type="match status" value="1"/>
</dbReference>
<protein>
    <recommendedName>
        <fullName evidence="1">Ig-like domain-containing protein</fullName>
    </recommendedName>
</protein>
<sequence length="520" mass="59692">MYGPGSLPAQLHDQERSNFYAEPLSLQGAGQQNPPCVAILIQPQHQDLATGDSFLLFCSVKNFVKPEDLIFNWYRNNTFVESNSKFMRADVNPREHQGDYYCVIKSRIAGYSPVRSSTCVVNIAQISSANIERPQNFFATDKVALLIGNGDYRYHRRLPEALNDLEKLTDILQNELNFKTLSFANLSCPEMHKAFIWFSELASEGCYCVFYFGGHGFQKDGKTYLMPVDATESNYHKDCLEADWELENIQRRCSPSLTLALLDTCRRRQKMDYVLRRPDTSFLSNMVIAYATTESREAYEGTGSNYGIFVGALQNHLTKPVRVTHMLDYVQEDVKESGCQISEVRQTLTEYRCLTDEIKPGTHFDRNHFIWMFMHGKPSMPIKLQYPSKTDAMVRLTVDYILTNAVRLSLKVLNKGKCQQCRAGIDIRRLNKRAHVVCRDQHDIYPECVDIYHSQHVLMKDGRLPVPVVLVYVIPDVPPDDACGNHVHRYPLSLPFTHLWQEKRSLAEYSASFSFLIPFM</sequence>
<feature type="domain" description="Ig-like" evidence="1">
    <location>
        <begin position="35"/>
        <end position="118"/>
    </location>
</feature>
<dbReference type="Pfam" id="PF13895">
    <property type="entry name" value="Ig_2"/>
    <property type="match status" value="1"/>
</dbReference>
<evidence type="ECO:0000313" key="2">
    <source>
        <dbReference type="EMBL" id="CAK8692792.1"/>
    </source>
</evidence>
<dbReference type="PANTHER" id="PTHR22576">
    <property type="entry name" value="MUCOSA ASSOCIATED LYMPHOID TISSUE LYMPHOMA TRANSLOCATION PROTEIN 1/PARACASPASE"/>
    <property type="match status" value="1"/>
</dbReference>
<keyword evidence="3" id="KW-1185">Reference proteome</keyword>
<gene>
    <name evidence="2" type="ORF">CVLEPA_LOCUS26034</name>
</gene>
<dbReference type="InterPro" id="IPR007110">
    <property type="entry name" value="Ig-like_dom"/>
</dbReference>
<comment type="caution">
    <text evidence="2">The sequence shown here is derived from an EMBL/GenBank/DDBJ whole genome shotgun (WGS) entry which is preliminary data.</text>
</comment>
<dbReference type="InterPro" id="IPR013783">
    <property type="entry name" value="Ig-like_fold"/>
</dbReference>
<dbReference type="SUPFAM" id="SSF52129">
    <property type="entry name" value="Caspase-like"/>
    <property type="match status" value="1"/>
</dbReference>
<dbReference type="InterPro" id="IPR029030">
    <property type="entry name" value="Caspase-like_dom_sf"/>
</dbReference>
<dbReference type="PANTHER" id="PTHR22576:SF37">
    <property type="entry name" value="MUCOSA-ASSOCIATED LYMPHOID TISSUE LYMPHOMA TRANSLOCATION PROTEIN 1"/>
    <property type="match status" value="1"/>
</dbReference>
<dbReference type="EMBL" id="CAWYQH010000130">
    <property type="protein sequence ID" value="CAK8692792.1"/>
    <property type="molecule type" value="Genomic_DNA"/>
</dbReference>
<accession>A0ABP0GM37</accession>
<dbReference type="InterPro" id="IPR011600">
    <property type="entry name" value="Pept_C14_caspase"/>
</dbReference>
<dbReference type="Pfam" id="PF00656">
    <property type="entry name" value="Peptidase_C14"/>
    <property type="match status" value="1"/>
</dbReference>